<dbReference type="RefSeq" id="XP_021832304.1">
    <property type="nucleotide sequence ID" value="XM_021976612.1"/>
</dbReference>
<evidence type="ECO:0000313" key="3">
    <source>
        <dbReference type="RefSeq" id="XP_021832304.1"/>
    </source>
</evidence>
<feature type="region of interest" description="Disordered" evidence="1">
    <location>
        <begin position="1"/>
        <end position="25"/>
    </location>
</feature>
<evidence type="ECO:0000313" key="2">
    <source>
        <dbReference type="Proteomes" id="UP000515124"/>
    </source>
</evidence>
<feature type="region of interest" description="Disordered" evidence="1">
    <location>
        <begin position="403"/>
        <end position="428"/>
    </location>
</feature>
<dbReference type="KEGG" id="pavi:110772197"/>
<sequence length="817" mass="92224">MNGKAMNQKGENFEPNHISLCTDNPDGKIYEKKKKKKKKWNKKKGKLVEKYDLPCDGDKKLPICSHDGFPDHTQNCSSVGIQNSNNCSKMSNHGSDEVRSDSFLEDLQGSLPSAVLQCSKVELEGSNGSVCEDNKTGSGRACAHNGKENRFFVKKWQKRQRTARDQQRHWVKEQPSYKYPAVENSVWVEHGNSLEANALVFSGHNSGAYGRTPRRVLGEAPQWVASQQRLNCNGKKGLGNCRANFFGLHDKFVSYQKEFSQVPFGMHHYKNRDTAKRMFYNDHHVASHGYKLCLNSSFVYSKISTQGVINGNQPHKFMKIPIMEHNSGRCLYSPLDGRQYSEFGYHSDHKFRKDVTTGASSKKWKPVGTKESRPMEGICSADTCNASNLDLPVLSKGLGNIHPEGSSIPSPSSDTFSETKGTNSISSHQFPSAYYEHPTFHKSTTEVEDQKIESNGCEANGIRPKDTVEFLIGSQIAVEALNASYRMQLASEVVHLRMGCPLAEFERFIHCSAPVIASSYEHKKCSVCLDDQLSHSFLCKHQTPNLSLRTVWNWYEKPGNYGLDVKADDSRNLNDSVSFHAHFAPSLSAVQLFRSNNPGSKTLNSIYSAEAAELNYPQAGTENFDSVKEPVGSFDWSPDCELIFEFFESEQPHQRKPFYNKIVELIGVGTSNHHIFGDPSKLDCLNLHDLHPASWFSVAWYPIYQIPERNFRASFLTYHSLGHFAQRPFPTDASNEHTSRILSPVLGLQSYNAQGEGWFDPKIPTASNSAEILKERLRTLEANAIRFARGCVFKDKVMVFNRHPDYEFFNSRKTHYK</sequence>
<organism evidence="2 3">
    <name type="scientific">Prunus avium</name>
    <name type="common">Cherry</name>
    <name type="synonym">Cerasus avium</name>
    <dbReference type="NCBI Taxonomy" id="42229"/>
    <lineage>
        <taxon>Eukaryota</taxon>
        <taxon>Viridiplantae</taxon>
        <taxon>Streptophyta</taxon>
        <taxon>Embryophyta</taxon>
        <taxon>Tracheophyta</taxon>
        <taxon>Spermatophyta</taxon>
        <taxon>Magnoliopsida</taxon>
        <taxon>eudicotyledons</taxon>
        <taxon>Gunneridae</taxon>
        <taxon>Pentapetalae</taxon>
        <taxon>rosids</taxon>
        <taxon>fabids</taxon>
        <taxon>Rosales</taxon>
        <taxon>Rosaceae</taxon>
        <taxon>Amygdaloideae</taxon>
        <taxon>Amygdaleae</taxon>
        <taxon>Prunus</taxon>
    </lineage>
</organism>
<protein>
    <submittedName>
        <fullName evidence="3 4">Uncharacterized protein LOC110772197</fullName>
    </submittedName>
</protein>
<dbReference type="Proteomes" id="UP000515124">
    <property type="component" value="Unplaced"/>
</dbReference>
<dbReference type="InterPro" id="IPR008507">
    <property type="entry name" value="DUF789"/>
</dbReference>
<keyword evidence="2" id="KW-1185">Reference proteome</keyword>
<feature type="compositionally biased region" description="Polar residues" evidence="1">
    <location>
        <begin position="414"/>
        <end position="428"/>
    </location>
</feature>
<evidence type="ECO:0000256" key="1">
    <source>
        <dbReference type="SAM" id="MobiDB-lite"/>
    </source>
</evidence>
<proteinExistence type="predicted"/>
<evidence type="ECO:0000313" key="4">
    <source>
        <dbReference type="RefSeq" id="XP_021832305.1"/>
    </source>
</evidence>
<dbReference type="PANTHER" id="PTHR32010">
    <property type="entry name" value="PHOTOSYSTEM II STABILITY/ASSEMBLY FACTOR HCF136, CHLOROPLASTIC"/>
    <property type="match status" value="1"/>
</dbReference>
<gene>
    <name evidence="3 4" type="primary">LOC110772197</name>
</gene>
<dbReference type="PANTHER" id="PTHR32010:SF23">
    <property type="entry name" value="IG-LIKE DOMAIN-CONTAINING PROTEIN"/>
    <property type="match status" value="1"/>
</dbReference>
<dbReference type="RefSeq" id="XP_021832305.1">
    <property type="nucleotide sequence ID" value="XM_021976613.1"/>
</dbReference>
<dbReference type="AlphaFoldDB" id="A0A6P5TZM7"/>
<dbReference type="Pfam" id="PF05623">
    <property type="entry name" value="DUF789"/>
    <property type="match status" value="1"/>
</dbReference>
<name>A0A6P5TZM7_PRUAV</name>
<accession>A0A6P5TZM7</accession>
<reference evidence="3 4" key="1">
    <citation type="submission" date="2025-04" db="UniProtKB">
        <authorList>
            <consortium name="RefSeq"/>
        </authorList>
    </citation>
    <scope>IDENTIFICATION</scope>
</reference>
<dbReference type="GeneID" id="110772197"/>